<protein>
    <recommendedName>
        <fullName evidence="4">Tip attachment protein J domain-containing protein</fullName>
    </recommendedName>
</protein>
<gene>
    <name evidence="2" type="ORF">MGN01_30980</name>
</gene>
<dbReference type="AlphaFoldDB" id="A0A512JN20"/>
<dbReference type="EMBL" id="BJZV01000017">
    <property type="protein sequence ID" value="GEP11253.1"/>
    <property type="molecule type" value="Genomic_DNA"/>
</dbReference>
<comment type="caution">
    <text evidence="2">The sequence shown here is derived from an EMBL/GenBank/DDBJ whole genome shotgun (WGS) entry which is preliminary data.</text>
</comment>
<sequence length="502" mass="53397">MAGGTPGRGGFASIGLAIASIALIALAPVVAPLISGSLLFGGGAATGALTTAIQAGMVVGGIGLAYAAQQASAAKDKTQTLYSISGGGNVPKPGARKPLQYGKCWSSPPLSQRDYFRYDGTTMVLTKRMTLGLGKYHVHQIKVGEAVFWDEAQGGLVAPFNQPVAGTDPAAQTAIEFLYEQASAIAPGDAIASGDVAGQELPRVGGNPNVSLWFRLTPQGVVADAVLISWTIPAVYLIGTNSGERRKASAEAVWMARRIDPDTGDVIGQPFELLRDAHNNVLVTTASRFSKLIRLPAEGAYEINGQNIYADPKESGQNSFSWDEMTAFKDDVRIKPQTSEIVMRVRAGPGLAVTAFSDVSVLATRIVPVWNGISWSEQATRKAVWAYADLVRANYGLALDAGADADKAKYYADLLTEADTFDGVLPDVSGFWEASSLILHPMRADPIKVGAVHSFVRDEPQDVPRRIISRRQTIRDSGTATYKTKVEGGDVIVEYDREGDPK</sequence>
<keyword evidence="1" id="KW-1133">Transmembrane helix</keyword>
<evidence type="ECO:0000313" key="3">
    <source>
        <dbReference type="Proteomes" id="UP000321750"/>
    </source>
</evidence>
<keyword evidence="1" id="KW-0472">Membrane</keyword>
<evidence type="ECO:0000313" key="2">
    <source>
        <dbReference type="EMBL" id="GEP11253.1"/>
    </source>
</evidence>
<feature type="transmembrane region" description="Helical" evidence="1">
    <location>
        <begin position="40"/>
        <end position="67"/>
    </location>
</feature>
<organism evidence="2 3">
    <name type="scientific">Methylobacterium gnaphalii</name>
    <dbReference type="NCBI Taxonomy" id="1010610"/>
    <lineage>
        <taxon>Bacteria</taxon>
        <taxon>Pseudomonadati</taxon>
        <taxon>Pseudomonadota</taxon>
        <taxon>Alphaproteobacteria</taxon>
        <taxon>Hyphomicrobiales</taxon>
        <taxon>Methylobacteriaceae</taxon>
        <taxon>Methylobacterium</taxon>
    </lineage>
</organism>
<accession>A0A512JN20</accession>
<dbReference type="RefSeq" id="WP_147047698.1">
    <property type="nucleotide sequence ID" value="NZ_BJZV01000017.1"/>
</dbReference>
<feature type="transmembrane region" description="Helical" evidence="1">
    <location>
        <begin position="12"/>
        <end position="34"/>
    </location>
</feature>
<dbReference type="OrthoDB" id="7349961at2"/>
<keyword evidence="1" id="KW-0812">Transmembrane</keyword>
<name>A0A512JN20_9HYPH</name>
<reference evidence="2 3" key="1">
    <citation type="submission" date="2019-07" db="EMBL/GenBank/DDBJ databases">
        <title>Whole genome shotgun sequence of Methylobacterium gnaphalii NBRC 107716.</title>
        <authorList>
            <person name="Hosoyama A."/>
            <person name="Uohara A."/>
            <person name="Ohji S."/>
            <person name="Ichikawa N."/>
        </authorList>
    </citation>
    <scope>NUCLEOTIDE SEQUENCE [LARGE SCALE GENOMIC DNA]</scope>
    <source>
        <strain evidence="2 3">NBRC 107716</strain>
    </source>
</reference>
<evidence type="ECO:0000256" key="1">
    <source>
        <dbReference type="SAM" id="Phobius"/>
    </source>
</evidence>
<keyword evidence="3" id="KW-1185">Reference proteome</keyword>
<dbReference type="Proteomes" id="UP000321750">
    <property type="component" value="Unassembled WGS sequence"/>
</dbReference>
<evidence type="ECO:0008006" key="4">
    <source>
        <dbReference type="Google" id="ProtNLM"/>
    </source>
</evidence>
<proteinExistence type="predicted"/>